<evidence type="ECO:0000259" key="1">
    <source>
        <dbReference type="Pfam" id="PF19569"/>
    </source>
</evidence>
<dbReference type="InterPro" id="IPR023393">
    <property type="entry name" value="START-like_dom_sf"/>
</dbReference>
<dbReference type="AlphaFoldDB" id="A0A4R1RPI3"/>
<dbReference type="Proteomes" id="UP000295455">
    <property type="component" value="Unassembled WGS sequence"/>
</dbReference>
<gene>
    <name evidence="2" type="ORF">EV196_102354</name>
</gene>
<dbReference type="EMBL" id="SLUP01000002">
    <property type="protein sequence ID" value="TCL67792.1"/>
    <property type="molecule type" value="Genomic_DNA"/>
</dbReference>
<evidence type="ECO:0000313" key="2">
    <source>
        <dbReference type="EMBL" id="TCL67792.1"/>
    </source>
</evidence>
<proteinExistence type="predicted"/>
<dbReference type="SUPFAM" id="SSF55961">
    <property type="entry name" value="Bet v1-like"/>
    <property type="match status" value="1"/>
</dbReference>
<evidence type="ECO:0000313" key="3">
    <source>
        <dbReference type="Proteomes" id="UP000295455"/>
    </source>
</evidence>
<name>A0A4R1RPI3_9FLAO</name>
<protein>
    <submittedName>
        <fullName evidence="2">Uncharacterized protein YndB with AHSA1/START domain</fullName>
    </submittedName>
</protein>
<dbReference type="Pfam" id="PF19569">
    <property type="entry name" value="START_2"/>
    <property type="match status" value="1"/>
</dbReference>
<accession>A0A4R1RPI3</accession>
<dbReference type="Gene3D" id="3.30.530.20">
    <property type="match status" value="1"/>
</dbReference>
<keyword evidence="3" id="KW-1185">Reference proteome</keyword>
<dbReference type="CDD" id="cd07814">
    <property type="entry name" value="SRPBCC_CalC_Aha1-like"/>
    <property type="match status" value="1"/>
</dbReference>
<reference evidence="2 3" key="1">
    <citation type="submission" date="2019-03" db="EMBL/GenBank/DDBJ databases">
        <title>Genomic Encyclopedia of Type Strains, Phase IV (KMG-IV): sequencing the most valuable type-strain genomes for metagenomic binning, comparative biology and taxonomic classification.</title>
        <authorList>
            <person name="Goeker M."/>
        </authorList>
    </citation>
    <scope>NUCLEOTIDE SEQUENCE [LARGE SCALE GENOMIC DNA]</scope>
    <source>
        <strain evidence="2 3">DSM 18792</strain>
    </source>
</reference>
<sequence length="141" mass="16547">MYILGTKYFIVLMDEKIKFEIEFTIQASPQLIYQYISTPSGLSEWFSDNVNSRGELFTFIWDDSEEKAKLISKKTGERIKFRWITDEDDQTSYFEIKIQVDEITKDVSLIITDFAEEDEVEESKMLWENQISSLKQVLGSA</sequence>
<comment type="caution">
    <text evidence="2">The sequence shown here is derived from an EMBL/GenBank/DDBJ whole genome shotgun (WGS) entry which is preliminary data.</text>
</comment>
<dbReference type="InterPro" id="IPR045736">
    <property type="entry name" value="START_2"/>
</dbReference>
<feature type="domain" description="START-like" evidence="1">
    <location>
        <begin position="13"/>
        <end position="139"/>
    </location>
</feature>
<organism evidence="2 3">
    <name type="scientific">Mariniflexile fucanivorans</name>
    <dbReference type="NCBI Taxonomy" id="264023"/>
    <lineage>
        <taxon>Bacteria</taxon>
        <taxon>Pseudomonadati</taxon>
        <taxon>Bacteroidota</taxon>
        <taxon>Flavobacteriia</taxon>
        <taxon>Flavobacteriales</taxon>
        <taxon>Flavobacteriaceae</taxon>
        <taxon>Mariniflexile</taxon>
    </lineage>
</organism>